<dbReference type="Pfam" id="PF03498">
    <property type="entry name" value="CDtoxinA"/>
    <property type="match status" value="1"/>
</dbReference>
<reference evidence="11 12" key="1">
    <citation type="journal article" date="2019" name="Appl. Environ. Microbiol.">
        <title>Population genetics and characterization of Campylobacter jejuni isolates in western jackdaws and game birds in Finland.</title>
        <authorList>
            <person name="Kovanen S."/>
            <person name="Rossi M."/>
            <person name="Pohja-Mykra M."/>
            <person name="Nieminen T."/>
            <person name="Raunio-Saarnisto M."/>
            <person name="Sauvala M."/>
            <person name="Fredriksson-Ahomaa M."/>
            <person name="Hanninen M.L."/>
            <person name="Kivisto R."/>
        </authorList>
    </citation>
    <scope>NUCLEOTIDE SEQUENCE [LARGE SCALE GENOMIC DNA]</scope>
    <source>
        <strain evidence="11 12">CB304</strain>
    </source>
</reference>
<keyword evidence="6" id="KW-0472">Membrane</keyword>
<evidence type="ECO:0000313" key="13">
    <source>
        <dbReference type="Proteomes" id="UP000421425"/>
    </source>
</evidence>
<organism evidence="10 13">
    <name type="scientific">Campylobacter jejuni</name>
    <dbReference type="NCBI Taxonomy" id="197"/>
    <lineage>
        <taxon>Bacteria</taxon>
        <taxon>Pseudomonadati</taxon>
        <taxon>Campylobacterota</taxon>
        <taxon>Epsilonproteobacteria</taxon>
        <taxon>Campylobacterales</taxon>
        <taxon>Campylobacteraceae</taxon>
        <taxon>Campylobacter</taxon>
    </lineage>
</organism>
<dbReference type="SUPFAM" id="SSF50370">
    <property type="entry name" value="Ricin B-like lectins"/>
    <property type="match status" value="1"/>
</dbReference>
<dbReference type="EMBL" id="AALHBX010000003">
    <property type="protein sequence ID" value="ECZ5737565.1"/>
    <property type="molecule type" value="Genomic_DNA"/>
</dbReference>
<evidence type="ECO:0000256" key="7">
    <source>
        <dbReference type="ARBA" id="ARBA00023139"/>
    </source>
</evidence>
<accession>A0A1E7NJ99</accession>
<evidence type="ECO:0000256" key="8">
    <source>
        <dbReference type="ARBA" id="ARBA00023237"/>
    </source>
</evidence>
<evidence type="ECO:0000256" key="4">
    <source>
        <dbReference type="ARBA" id="ARBA00022734"/>
    </source>
</evidence>
<evidence type="ECO:0000256" key="5">
    <source>
        <dbReference type="ARBA" id="ARBA00023026"/>
    </source>
</evidence>
<evidence type="ECO:0000313" key="12">
    <source>
        <dbReference type="Proteomes" id="UP000286791"/>
    </source>
</evidence>
<dbReference type="GO" id="GO:0090729">
    <property type="term" value="F:toxin activity"/>
    <property type="evidence" value="ECO:0007669"/>
    <property type="project" value="UniProtKB-KW"/>
</dbReference>
<evidence type="ECO:0000256" key="6">
    <source>
        <dbReference type="ARBA" id="ARBA00023136"/>
    </source>
</evidence>
<keyword evidence="9" id="KW-0449">Lipoprotein</keyword>
<evidence type="ECO:0000256" key="2">
    <source>
        <dbReference type="ARBA" id="ARBA00022656"/>
    </source>
</evidence>
<dbReference type="GO" id="GO:0030246">
    <property type="term" value="F:carbohydrate binding"/>
    <property type="evidence" value="ECO:0007669"/>
    <property type="project" value="UniProtKB-KW"/>
</dbReference>
<protein>
    <submittedName>
        <fullName evidence="10">Cytolethal distending toxin subunit A</fullName>
    </submittedName>
</protein>
<dbReference type="InterPro" id="IPR035992">
    <property type="entry name" value="Ricin_B-like_lectins"/>
</dbReference>
<evidence type="ECO:0000256" key="1">
    <source>
        <dbReference type="ARBA" id="ARBA00004459"/>
    </source>
</evidence>
<gene>
    <name evidence="11" type="ORF">C3H48_06345</name>
    <name evidence="10" type="ORF">F8Y55_02690</name>
</gene>
<sequence>MKKIVILILVLLSLSKSIEEPGDLSDFTPMFAIRSLQTGISLSPFRETSEDLKDQNWILREIILSDELKQKDELGELLHFGYVQFVNPNDDDICLAILESGFFGGKSCKQDLKDGKLETIFSIMPTTSSAVQIRSLVEGGRECMKIFYNPNVPIEKRFGIQPCTLDPALFLDLNELMFFTPAIIEATPIY</sequence>
<keyword evidence="5" id="KW-0843">Virulence</keyword>
<dbReference type="Proteomes" id="UP000286791">
    <property type="component" value="Unassembled WGS sequence"/>
</dbReference>
<keyword evidence="7" id="KW-0564">Palmitate</keyword>
<dbReference type="AlphaFoldDB" id="A0A1E7NJ99"/>
<keyword evidence="4" id="KW-0430">Lectin</keyword>
<evidence type="ECO:0000313" key="10">
    <source>
        <dbReference type="EMBL" id="ECZ5737565.1"/>
    </source>
</evidence>
<dbReference type="Proteomes" id="UP000421425">
    <property type="component" value="Unassembled WGS sequence"/>
</dbReference>
<comment type="caution">
    <text evidence="10">The sequence shown here is derived from an EMBL/GenBank/DDBJ whole genome shotgun (WGS) entry which is preliminary data.</text>
</comment>
<dbReference type="GO" id="GO:0009279">
    <property type="term" value="C:cell outer membrane"/>
    <property type="evidence" value="ECO:0007669"/>
    <property type="project" value="UniProtKB-SubCell"/>
</dbReference>
<name>A0A1E7NJ99_CAMJU</name>
<evidence type="ECO:0000256" key="9">
    <source>
        <dbReference type="ARBA" id="ARBA00023288"/>
    </source>
</evidence>
<proteinExistence type="predicted"/>
<evidence type="ECO:0000313" key="11">
    <source>
        <dbReference type="EMBL" id="RTJ97963.1"/>
    </source>
</evidence>
<dbReference type="EMBL" id="PRCE01000051">
    <property type="protein sequence ID" value="RTJ97963.1"/>
    <property type="molecule type" value="Genomic_DNA"/>
</dbReference>
<keyword evidence="3" id="KW-0732">Signal</keyword>
<dbReference type="Gene3D" id="2.80.10.50">
    <property type="match status" value="1"/>
</dbReference>
<evidence type="ECO:0000256" key="3">
    <source>
        <dbReference type="ARBA" id="ARBA00022729"/>
    </source>
</evidence>
<comment type="subcellular location">
    <subcellularLocation>
        <location evidence="1">Cell outer membrane</location>
        <topology evidence="1">Lipid-anchor</topology>
    </subcellularLocation>
</comment>
<dbReference type="InterPro" id="IPR003558">
    <property type="entry name" value="CDtoxinA/C"/>
</dbReference>
<dbReference type="CDD" id="cd23413">
    <property type="entry name" value="beta-trefoil_Ricin_CdtC"/>
    <property type="match status" value="1"/>
</dbReference>
<keyword evidence="2" id="KW-0800">Toxin</keyword>
<keyword evidence="8" id="KW-0998">Cell outer membrane</keyword>
<reference evidence="10 13" key="2">
    <citation type="submission" date="2019-10" db="EMBL/GenBank/DDBJ databases">
        <authorList>
            <consortium name="PulseNet: The National Subtyping Network for Foodborne Disease Surveillance"/>
            <person name="Tarr C.L."/>
            <person name="Trees E."/>
            <person name="Katz L.S."/>
            <person name="Carleton-Romer H.A."/>
            <person name="Stroika S."/>
            <person name="Kucerova Z."/>
            <person name="Roache K.F."/>
            <person name="Sabol A.L."/>
            <person name="Besser J."/>
            <person name="Gerner-Smidt P."/>
        </authorList>
    </citation>
    <scope>NUCLEOTIDE SEQUENCE [LARGE SCALE GENOMIC DNA]</scope>
    <source>
        <strain evidence="10 13">PNUSAC012091</strain>
    </source>
</reference>
<dbReference type="RefSeq" id="WP_044779556.1">
    <property type="nucleotide sequence ID" value="NZ_CAKJUK010000004.1"/>
</dbReference>